<dbReference type="Proteomes" id="UP001243420">
    <property type="component" value="Chromosome"/>
</dbReference>
<keyword evidence="2" id="KW-1278">Translocase</keyword>
<dbReference type="InterPro" id="IPR056147">
    <property type="entry name" value="NQRA_N"/>
</dbReference>
<proteinExistence type="predicted"/>
<feature type="domain" description="NqrA N-terminal barrel-sandwich hybrid" evidence="8">
    <location>
        <begin position="9"/>
        <end position="94"/>
    </location>
</feature>
<dbReference type="Pfam" id="PF24836">
    <property type="entry name" value="NQRA_2nd"/>
    <property type="match status" value="1"/>
</dbReference>
<dbReference type="Pfam" id="PF11973">
    <property type="entry name" value="NQRA_SLBB"/>
    <property type="match status" value="1"/>
</dbReference>
<evidence type="ECO:0000256" key="3">
    <source>
        <dbReference type="ARBA" id="ARBA00023027"/>
    </source>
</evidence>
<evidence type="ECO:0000256" key="7">
    <source>
        <dbReference type="ARBA" id="ARBA00023201"/>
    </source>
</evidence>
<gene>
    <name evidence="11" type="ORF">P8627_16375</name>
</gene>
<evidence type="ECO:0000259" key="10">
    <source>
        <dbReference type="Pfam" id="PF24836"/>
    </source>
</evidence>
<protein>
    <submittedName>
        <fullName evidence="11">Na(+)-translocating NADH-quinone reductase subunit A</fullName>
    </submittedName>
</protein>
<keyword evidence="4" id="KW-0915">Sodium</keyword>
<feature type="domain" description="Na(+)-translocating NADH-quinone reductase subunit A C-terminal" evidence="9">
    <location>
        <begin position="263"/>
        <end position="308"/>
    </location>
</feature>
<dbReference type="PANTHER" id="PTHR37839">
    <property type="entry name" value="NA(+)-TRANSLOCATING NADH-QUINONE REDUCTASE SUBUNIT A"/>
    <property type="match status" value="1"/>
</dbReference>
<evidence type="ECO:0000313" key="11">
    <source>
        <dbReference type="EMBL" id="WGH78570.1"/>
    </source>
</evidence>
<dbReference type="RefSeq" id="WP_279965321.1">
    <property type="nucleotide sequence ID" value="NZ_CP122537.1"/>
</dbReference>
<keyword evidence="6" id="KW-0830">Ubiquinone</keyword>
<evidence type="ECO:0000256" key="2">
    <source>
        <dbReference type="ARBA" id="ARBA00022967"/>
    </source>
</evidence>
<name>A0ABY8LE47_9RHOB</name>
<keyword evidence="7" id="KW-0739">Sodium transport</keyword>
<evidence type="ECO:0000259" key="8">
    <source>
        <dbReference type="Pfam" id="PF05896"/>
    </source>
</evidence>
<keyword evidence="12" id="KW-1185">Reference proteome</keyword>
<sequence length="419" mass="44265">MAFLRSGAGLTLDLPSPAEAAEITAIETEEAAVQTPVGASLRVTPLVREGELVPRGGAVACLRHAPDICFVAPLAGRVARIDLLPGRRLSEIVLFREAGGGIERHDTAPAETPAGLRRLMQGAGVWPLLRRRPFGGMPARDETPAAIVVMVIDTRPFAPSPALAIEGREEDFARGLSALERLTDGPVLVCQPADAPVIGAARGRVRGVGCGPRHPQGSAGIRIHQTFPAGLDMPVWDIHAEDVAALGALLATGELPMTRRVHIAGAALREAQVLHTHPGADLRQLTRRILQRGPHDLISGSPLDGHSAQWLAPRHRQVTALPRDAAAPRRHWLIAALTRSGHAPAIPTAALTQAFGKALPAAPFIRALSAGDDETAMKLGLLSLLEEDVALADYVLSQGGRLGSQLRAMLDRVQAEFAA</sequence>
<evidence type="ECO:0000256" key="5">
    <source>
        <dbReference type="ARBA" id="ARBA00023065"/>
    </source>
</evidence>
<dbReference type="InterPro" id="IPR008703">
    <property type="entry name" value="NqrA"/>
</dbReference>
<dbReference type="InterPro" id="IPR056148">
    <property type="entry name" value="NQRA_2nd"/>
</dbReference>
<dbReference type="Pfam" id="PF05896">
    <property type="entry name" value="NQRA_N"/>
    <property type="match status" value="1"/>
</dbReference>
<dbReference type="InterPro" id="IPR022615">
    <property type="entry name" value="NqrA_C_domain"/>
</dbReference>
<accession>A0ABY8LE47</accession>
<evidence type="ECO:0000256" key="1">
    <source>
        <dbReference type="ARBA" id="ARBA00022448"/>
    </source>
</evidence>
<keyword evidence="1" id="KW-0813">Transport</keyword>
<evidence type="ECO:0000256" key="4">
    <source>
        <dbReference type="ARBA" id="ARBA00023053"/>
    </source>
</evidence>
<keyword evidence="5" id="KW-0406">Ion transport</keyword>
<feature type="domain" description="NqrA second alpha/beta" evidence="10">
    <location>
        <begin position="116"/>
        <end position="255"/>
    </location>
</feature>
<evidence type="ECO:0000259" key="9">
    <source>
        <dbReference type="Pfam" id="PF11973"/>
    </source>
</evidence>
<keyword evidence="3" id="KW-0520">NAD</keyword>
<dbReference type="EMBL" id="CP122537">
    <property type="protein sequence ID" value="WGH78570.1"/>
    <property type="molecule type" value="Genomic_DNA"/>
</dbReference>
<reference evidence="11 12" key="1">
    <citation type="submission" date="2023-04" db="EMBL/GenBank/DDBJ databases">
        <title>Jannaschia ovalis sp. nov., a marine bacterium isolated from sea tidal flat.</title>
        <authorList>
            <person name="Kwon D.Y."/>
            <person name="Kim J.-J."/>
        </authorList>
    </citation>
    <scope>NUCLEOTIDE SEQUENCE [LARGE SCALE GENOMIC DNA]</scope>
    <source>
        <strain evidence="11 12">GRR-S6-38</strain>
    </source>
</reference>
<evidence type="ECO:0000313" key="12">
    <source>
        <dbReference type="Proteomes" id="UP001243420"/>
    </source>
</evidence>
<organism evidence="11 12">
    <name type="scientific">Jannaschia ovalis</name>
    <dbReference type="NCBI Taxonomy" id="3038773"/>
    <lineage>
        <taxon>Bacteria</taxon>
        <taxon>Pseudomonadati</taxon>
        <taxon>Pseudomonadota</taxon>
        <taxon>Alphaproteobacteria</taxon>
        <taxon>Rhodobacterales</taxon>
        <taxon>Roseobacteraceae</taxon>
        <taxon>Jannaschia</taxon>
    </lineage>
</organism>
<dbReference type="PANTHER" id="PTHR37839:SF1">
    <property type="entry name" value="NA(+)-TRANSLOCATING NADH-QUINONE REDUCTASE SUBUNIT A"/>
    <property type="match status" value="1"/>
</dbReference>
<evidence type="ECO:0000256" key="6">
    <source>
        <dbReference type="ARBA" id="ARBA00023075"/>
    </source>
</evidence>